<evidence type="ECO:0000256" key="11">
    <source>
        <dbReference type="ARBA" id="ARBA00023136"/>
    </source>
</evidence>
<proteinExistence type="inferred from homology"/>
<keyword evidence="8 12" id="KW-1133">Transmembrane helix</keyword>
<protein>
    <recommendedName>
        <fullName evidence="12">NADH-quinone oxidoreductase subunit A</fullName>
        <ecNumber evidence="12">7.1.1.-</ecNumber>
    </recommendedName>
    <alternativeName>
        <fullName evidence="12">NADH dehydrogenase I subunit A</fullName>
    </alternativeName>
    <alternativeName>
        <fullName evidence="12">NDH-1 subunit A</fullName>
    </alternativeName>
    <alternativeName>
        <fullName evidence="12">NUO1</fullName>
    </alternativeName>
</protein>
<dbReference type="InterPro" id="IPR023043">
    <property type="entry name" value="NAD(P)H_OxRDtase_bac/plastid"/>
</dbReference>
<evidence type="ECO:0000256" key="3">
    <source>
        <dbReference type="ARBA" id="ARBA00022448"/>
    </source>
</evidence>
<evidence type="ECO:0000313" key="14">
    <source>
        <dbReference type="EMBL" id="PTU73829.1"/>
    </source>
</evidence>
<reference evidence="14 15" key="1">
    <citation type="submission" date="2018-04" db="EMBL/GenBank/DDBJ databases">
        <title>Pseudomonas sp. nov., isolated from mangrove soil.</title>
        <authorList>
            <person name="Chen C."/>
        </authorList>
    </citation>
    <scope>NUCLEOTIDE SEQUENCE [LARGE SCALE GENOMIC DNA]</scope>
    <source>
        <strain evidence="14 15">TC-11</strain>
    </source>
</reference>
<dbReference type="GO" id="GO:0048038">
    <property type="term" value="F:quinone binding"/>
    <property type="evidence" value="ECO:0007669"/>
    <property type="project" value="UniProtKB-KW"/>
</dbReference>
<feature type="transmembrane region" description="Helical" evidence="12">
    <location>
        <begin position="67"/>
        <end position="89"/>
    </location>
</feature>
<dbReference type="GO" id="GO:0008137">
    <property type="term" value="F:NADH dehydrogenase (ubiquinone) activity"/>
    <property type="evidence" value="ECO:0007669"/>
    <property type="project" value="InterPro"/>
</dbReference>
<keyword evidence="15" id="KW-1185">Reference proteome</keyword>
<comment type="subcellular location">
    <subcellularLocation>
        <location evidence="12 13">Cell membrane</location>
        <topology evidence="12 13">Multi-pass membrane protein</topology>
    </subcellularLocation>
    <subcellularLocation>
        <location evidence="1">Membrane</location>
        <topology evidence="1">Multi-pass membrane protein</topology>
    </subcellularLocation>
</comment>
<keyword evidence="11 12" id="KW-0472">Membrane</keyword>
<comment type="subunit">
    <text evidence="12">NDH-1 is composed of 13 different subunits. Subunits NuoA, H, J, K, L, M, N constitute the membrane sector of the complex.</text>
</comment>
<organism evidence="14 15">
    <name type="scientific">Pseudomonas mangrovi</name>
    <dbReference type="NCBI Taxonomy" id="2161748"/>
    <lineage>
        <taxon>Bacteria</taxon>
        <taxon>Pseudomonadati</taxon>
        <taxon>Pseudomonadota</taxon>
        <taxon>Gammaproteobacteria</taxon>
        <taxon>Pseudomonadales</taxon>
        <taxon>Pseudomonadaceae</taxon>
        <taxon>Pseudomonas</taxon>
    </lineage>
</organism>
<keyword evidence="9 12" id="KW-0520">NAD</keyword>
<evidence type="ECO:0000256" key="4">
    <source>
        <dbReference type="ARBA" id="ARBA00022475"/>
    </source>
</evidence>
<dbReference type="InterPro" id="IPR000440">
    <property type="entry name" value="NADH_UbQ/plastoQ_OxRdtase_su3"/>
</dbReference>
<evidence type="ECO:0000256" key="6">
    <source>
        <dbReference type="ARBA" id="ARBA00022719"/>
    </source>
</evidence>
<keyword evidence="10 12" id="KW-0830">Ubiquinone</keyword>
<sequence length="138" mass="15002">MPAEVVSPLSHHWGFAVFLLGVFGLCAFMMGASSLLGSKAFGRSKNQPFESGMLPTGGSRLRFSAKFYLVAMLFVIFDVEALFLFAWAVSVRESGAYGLIGATVFITILFAGLVYEAAIGALDWAPEARRKRQAKLKQ</sequence>
<comment type="similarity">
    <text evidence="2 12 13">Belongs to the complex I subunit 3 family.</text>
</comment>
<feature type="transmembrane region" description="Helical" evidence="12">
    <location>
        <begin position="95"/>
        <end position="122"/>
    </location>
</feature>
<gene>
    <name evidence="12" type="primary">nuoA</name>
    <name evidence="14" type="ORF">DBO85_16175</name>
</gene>
<evidence type="ECO:0000256" key="13">
    <source>
        <dbReference type="RuleBase" id="RU003639"/>
    </source>
</evidence>
<evidence type="ECO:0000256" key="2">
    <source>
        <dbReference type="ARBA" id="ARBA00008472"/>
    </source>
</evidence>
<dbReference type="GO" id="GO:0005886">
    <property type="term" value="C:plasma membrane"/>
    <property type="evidence" value="ECO:0007669"/>
    <property type="project" value="UniProtKB-SubCell"/>
</dbReference>
<dbReference type="RefSeq" id="WP_108108279.1">
    <property type="nucleotide sequence ID" value="NZ_QASN01000020.1"/>
</dbReference>
<dbReference type="GO" id="GO:0050136">
    <property type="term" value="F:NADH dehydrogenase (quinone) (non-electrogenic) activity"/>
    <property type="evidence" value="ECO:0007669"/>
    <property type="project" value="UniProtKB-UniRule"/>
</dbReference>
<dbReference type="GO" id="GO:0030964">
    <property type="term" value="C:NADH dehydrogenase complex"/>
    <property type="evidence" value="ECO:0007669"/>
    <property type="project" value="TreeGrafter"/>
</dbReference>
<dbReference type="EC" id="7.1.1.-" evidence="12"/>
<evidence type="ECO:0000256" key="7">
    <source>
        <dbReference type="ARBA" id="ARBA00022967"/>
    </source>
</evidence>
<keyword evidence="5 12" id="KW-0812">Transmembrane</keyword>
<dbReference type="Proteomes" id="UP000244064">
    <property type="component" value="Unassembled WGS sequence"/>
</dbReference>
<dbReference type="PANTHER" id="PTHR11058:SF21">
    <property type="entry name" value="NADH-QUINONE OXIDOREDUCTASE SUBUNIT A"/>
    <property type="match status" value="1"/>
</dbReference>
<dbReference type="Pfam" id="PF00507">
    <property type="entry name" value="Oxidored_q4"/>
    <property type="match status" value="1"/>
</dbReference>
<comment type="catalytic activity">
    <reaction evidence="12 13">
        <text>a quinone + NADH + 5 H(+)(in) = a quinol + NAD(+) + 4 H(+)(out)</text>
        <dbReference type="Rhea" id="RHEA:57888"/>
        <dbReference type="ChEBI" id="CHEBI:15378"/>
        <dbReference type="ChEBI" id="CHEBI:24646"/>
        <dbReference type="ChEBI" id="CHEBI:57540"/>
        <dbReference type="ChEBI" id="CHEBI:57945"/>
        <dbReference type="ChEBI" id="CHEBI:132124"/>
    </reaction>
</comment>
<evidence type="ECO:0000256" key="8">
    <source>
        <dbReference type="ARBA" id="ARBA00022989"/>
    </source>
</evidence>
<dbReference type="PANTHER" id="PTHR11058">
    <property type="entry name" value="NADH-UBIQUINONE OXIDOREDUCTASE CHAIN 3"/>
    <property type="match status" value="1"/>
</dbReference>
<evidence type="ECO:0000256" key="12">
    <source>
        <dbReference type="HAMAP-Rule" id="MF_01394"/>
    </source>
</evidence>
<keyword evidence="6 12" id="KW-0874">Quinone</keyword>
<evidence type="ECO:0000256" key="9">
    <source>
        <dbReference type="ARBA" id="ARBA00023027"/>
    </source>
</evidence>
<keyword evidence="3 12" id="KW-0813">Transport</keyword>
<evidence type="ECO:0000256" key="10">
    <source>
        <dbReference type="ARBA" id="ARBA00023075"/>
    </source>
</evidence>
<dbReference type="EMBL" id="QASN01000020">
    <property type="protein sequence ID" value="PTU73829.1"/>
    <property type="molecule type" value="Genomic_DNA"/>
</dbReference>
<evidence type="ECO:0000256" key="1">
    <source>
        <dbReference type="ARBA" id="ARBA00004141"/>
    </source>
</evidence>
<accession>A0A2T5P7U8</accession>
<comment type="function">
    <text evidence="12">NDH-1 shuttles electrons from NADH, via FMN and iron-sulfur (Fe-S) centers, to quinones in the respiratory chain. The immediate electron acceptor for the enzyme in this species is believed to be ubiquinone. Couples the redox reaction to proton translocation (for every two electrons transferred, four hydrogen ions are translocated across the cytoplasmic membrane), and thus conserves the redox energy in a proton gradient.</text>
</comment>
<dbReference type="InterPro" id="IPR038430">
    <property type="entry name" value="NDAH_ubi_oxred_su3_sf"/>
</dbReference>
<name>A0A2T5P7U8_9PSED</name>
<feature type="transmembrane region" description="Helical" evidence="12">
    <location>
        <begin position="12"/>
        <end position="36"/>
    </location>
</feature>
<evidence type="ECO:0000256" key="5">
    <source>
        <dbReference type="ARBA" id="ARBA00022692"/>
    </source>
</evidence>
<dbReference type="Gene3D" id="1.20.58.1610">
    <property type="entry name" value="NADH:ubiquinone/plastoquinone oxidoreductase, chain 3"/>
    <property type="match status" value="1"/>
</dbReference>
<dbReference type="OrthoDB" id="9791970at2"/>
<evidence type="ECO:0000313" key="15">
    <source>
        <dbReference type="Proteomes" id="UP000244064"/>
    </source>
</evidence>
<keyword evidence="4 12" id="KW-1003">Cell membrane</keyword>
<comment type="caution">
    <text evidence="14">The sequence shown here is derived from an EMBL/GenBank/DDBJ whole genome shotgun (WGS) entry which is preliminary data.</text>
</comment>
<keyword evidence="7 12" id="KW-1278">Translocase</keyword>
<dbReference type="AlphaFoldDB" id="A0A2T5P7U8"/>
<dbReference type="HAMAP" id="MF_01394">
    <property type="entry name" value="NDH1_NuoA"/>
    <property type="match status" value="1"/>
</dbReference>